<evidence type="ECO:0000256" key="7">
    <source>
        <dbReference type="SAM" id="Phobius"/>
    </source>
</evidence>
<dbReference type="InterPro" id="IPR004681">
    <property type="entry name" value="TRAP_DctM"/>
</dbReference>
<dbReference type="GO" id="GO:0005886">
    <property type="term" value="C:plasma membrane"/>
    <property type="evidence" value="ECO:0007669"/>
    <property type="project" value="UniProtKB-SubCell"/>
</dbReference>
<evidence type="ECO:0000256" key="3">
    <source>
        <dbReference type="ARBA" id="ARBA00022519"/>
    </source>
</evidence>
<evidence type="ECO:0000256" key="4">
    <source>
        <dbReference type="ARBA" id="ARBA00022692"/>
    </source>
</evidence>
<keyword evidence="4 7" id="KW-0812">Transmembrane</keyword>
<dbReference type="Pfam" id="PF06808">
    <property type="entry name" value="DctM"/>
    <property type="match status" value="1"/>
</dbReference>
<feature type="transmembrane region" description="Helical" evidence="7">
    <location>
        <begin position="106"/>
        <end position="134"/>
    </location>
</feature>
<keyword evidence="2" id="KW-1003">Cell membrane</keyword>
<feature type="transmembrane region" description="Helical" evidence="7">
    <location>
        <begin position="199"/>
        <end position="223"/>
    </location>
</feature>
<protein>
    <recommendedName>
        <fullName evidence="8">TRAP C4-dicarboxylate transport system permease DctM subunit domain-containing protein</fullName>
    </recommendedName>
</protein>
<feature type="non-terminal residue" evidence="9">
    <location>
        <position position="270"/>
    </location>
</feature>
<gene>
    <name evidence="9" type="ORF">METZ01_LOCUS251389</name>
</gene>
<feature type="transmembrane region" description="Helical" evidence="7">
    <location>
        <begin position="45"/>
        <end position="70"/>
    </location>
</feature>
<dbReference type="PANTHER" id="PTHR33362:SF7">
    <property type="entry name" value="SLL1103 PROTEIN"/>
    <property type="match status" value="1"/>
</dbReference>
<dbReference type="EMBL" id="UINC01067144">
    <property type="protein sequence ID" value="SVB98535.1"/>
    <property type="molecule type" value="Genomic_DNA"/>
</dbReference>
<organism evidence="9">
    <name type="scientific">marine metagenome</name>
    <dbReference type="NCBI Taxonomy" id="408172"/>
    <lineage>
        <taxon>unclassified sequences</taxon>
        <taxon>metagenomes</taxon>
        <taxon>ecological metagenomes</taxon>
    </lineage>
</organism>
<evidence type="ECO:0000259" key="8">
    <source>
        <dbReference type="Pfam" id="PF06808"/>
    </source>
</evidence>
<evidence type="ECO:0000256" key="1">
    <source>
        <dbReference type="ARBA" id="ARBA00004429"/>
    </source>
</evidence>
<accession>A0A382IGQ7</accession>
<evidence type="ECO:0000256" key="5">
    <source>
        <dbReference type="ARBA" id="ARBA00022989"/>
    </source>
</evidence>
<dbReference type="PANTHER" id="PTHR33362">
    <property type="entry name" value="SIALIC ACID TRAP TRANSPORTER PERMEASE PROTEIN SIAT-RELATED"/>
    <property type="match status" value="1"/>
</dbReference>
<comment type="subcellular location">
    <subcellularLocation>
        <location evidence="1">Cell inner membrane</location>
        <topology evidence="1">Multi-pass membrane protein</topology>
    </subcellularLocation>
</comment>
<evidence type="ECO:0000256" key="2">
    <source>
        <dbReference type="ARBA" id="ARBA00022475"/>
    </source>
</evidence>
<evidence type="ECO:0000313" key="9">
    <source>
        <dbReference type="EMBL" id="SVB98535.1"/>
    </source>
</evidence>
<reference evidence="9" key="1">
    <citation type="submission" date="2018-05" db="EMBL/GenBank/DDBJ databases">
        <authorList>
            <person name="Lanie J.A."/>
            <person name="Ng W.-L."/>
            <person name="Kazmierczak K.M."/>
            <person name="Andrzejewski T.M."/>
            <person name="Davidsen T.M."/>
            <person name="Wayne K.J."/>
            <person name="Tettelin H."/>
            <person name="Glass J.I."/>
            <person name="Rusch D."/>
            <person name="Podicherti R."/>
            <person name="Tsui H.-C.T."/>
            <person name="Winkler M.E."/>
        </authorList>
    </citation>
    <scope>NUCLEOTIDE SEQUENCE</scope>
</reference>
<dbReference type="AlphaFoldDB" id="A0A382IGQ7"/>
<feature type="transmembrane region" description="Helical" evidence="7">
    <location>
        <begin position="243"/>
        <end position="264"/>
    </location>
</feature>
<name>A0A382IGQ7_9ZZZZ</name>
<keyword evidence="5 7" id="KW-1133">Transmembrane helix</keyword>
<feature type="transmembrane region" description="Helical" evidence="7">
    <location>
        <begin position="146"/>
        <end position="179"/>
    </location>
</feature>
<keyword evidence="6 7" id="KW-0472">Membrane</keyword>
<keyword evidence="3" id="KW-0997">Cell inner membrane</keyword>
<feature type="transmembrane region" description="Helical" evidence="7">
    <location>
        <begin position="76"/>
        <end position="94"/>
    </location>
</feature>
<sequence length="270" mass="29561">MGMLFPGLILASLYIVYILIRCTLRPEDGRRLPPDENEPTLVRKLWITAVALVPPLALIFSVLGTIILGWATPTEAAAMGALGSVILTIIYKKFSVEVLKQALKNTLLITAMILTILLAGNIFATVFTISGGLIGTQRLVESAQLSGWATLCILLLLAFIAGFVLDLISIILIIIPIAIPIITKFEFYGLDPSQVKSWFCILFLIVIQTSYLTPPMAPAIFYLRGISPPEIRLVHMYKGVAPFIALEVIALALVMAFPAIALWLPEQMWA</sequence>
<dbReference type="InterPro" id="IPR010656">
    <property type="entry name" value="DctM"/>
</dbReference>
<feature type="transmembrane region" description="Helical" evidence="7">
    <location>
        <begin position="6"/>
        <end position="24"/>
    </location>
</feature>
<feature type="domain" description="TRAP C4-dicarboxylate transport system permease DctM subunit" evidence="8">
    <location>
        <begin position="5"/>
        <end position="260"/>
    </location>
</feature>
<evidence type="ECO:0000256" key="6">
    <source>
        <dbReference type="ARBA" id="ARBA00023136"/>
    </source>
</evidence>
<dbReference type="GO" id="GO:0022857">
    <property type="term" value="F:transmembrane transporter activity"/>
    <property type="evidence" value="ECO:0007669"/>
    <property type="project" value="TreeGrafter"/>
</dbReference>
<proteinExistence type="predicted"/>